<dbReference type="Proteomes" id="UP000694050">
    <property type="component" value="Unassembled WGS sequence"/>
</dbReference>
<organism evidence="2 3">
    <name type="scientific">Fusarium oxysporum f. sp. rapae</name>
    <dbReference type="NCBI Taxonomy" id="485398"/>
    <lineage>
        <taxon>Eukaryota</taxon>
        <taxon>Fungi</taxon>
        <taxon>Dikarya</taxon>
        <taxon>Ascomycota</taxon>
        <taxon>Pezizomycotina</taxon>
        <taxon>Sordariomycetes</taxon>
        <taxon>Hypocreomycetidae</taxon>
        <taxon>Hypocreales</taxon>
        <taxon>Nectriaceae</taxon>
        <taxon>Fusarium</taxon>
        <taxon>Fusarium oxysporum species complex</taxon>
    </lineage>
</organism>
<comment type="caution">
    <text evidence="2">The sequence shown here is derived from an EMBL/GenBank/DDBJ whole genome shotgun (WGS) entry which is preliminary data.</text>
</comment>
<evidence type="ECO:0000313" key="3">
    <source>
        <dbReference type="Proteomes" id="UP000694050"/>
    </source>
</evidence>
<feature type="region of interest" description="Disordered" evidence="1">
    <location>
        <begin position="1"/>
        <end position="76"/>
    </location>
</feature>
<evidence type="ECO:0000256" key="1">
    <source>
        <dbReference type="SAM" id="MobiDB-lite"/>
    </source>
</evidence>
<dbReference type="AlphaFoldDB" id="A0A8J5TVV7"/>
<dbReference type="EMBL" id="JAELUQ010000004">
    <property type="protein sequence ID" value="KAG7415534.1"/>
    <property type="molecule type" value="Genomic_DNA"/>
</dbReference>
<gene>
    <name evidence="2" type="ORF">Forpe1208_v005631</name>
</gene>
<accession>A0A8J5TVV7</accession>
<name>A0A8J5TVV7_FUSOX</name>
<evidence type="ECO:0000313" key="2">
    <source>
        <dbReference type="EMBL" id="KAG7415534.1"/>
    </source>
</evidence>
<protein>
    <submittedName>
        <fullName evidence="2">Uncharacterized protein</fullName>
    </submittedName>
</protein>
<proteinExistence type="predicted"/>
<reference evidence="2" key="1">
    <citation type="submission" date="2021-04" db="EMBL/GenBank/DDBJ databases">
        <title>First draft genome resource for Brassicaceae pathogens Fusarium oxysporum f. sp. raphani and Fusarium oxysporum f. sp. rapae.</title>
        <authorList>
            <person name="Asai S."/>
        </authorList>
    </citation>
    <scope>NUCLEOTIDE SEQUENCE</scope>
    <source>
        <strain evidence="2">Tf1208</strain>
    </source>
</reference>
<feature type="compositionally biased region" description="Low complexity" evidence="1">
    <location>
        <begin position="38"/>
        <end position="58"/>
    </location>
</feature>
<sequence>MPSLTGLYKILGLASGDPDMESSKPSMESDHTDPEMESPGPSKESDSTSSSTMLSSDKATTTTMRPAPIPGKVKWHKNVPSWRPETFNLLCNDEKGFPGHADITHLEVLSKTGEVCKQADKENWGLRPNETRLEVVLEDLHTHKHWISWSWIEGCSMGEDRHFRIADPWELGFKDAFRATNQCHFALRDAWEGCNNGGVGGSVDVGCIRYRIDSGI</sequence>